<keyword evidence="3" id="KW-0285">Flavoprotein</keyword>
<comment type="cofactor">
    <cofactor evidence="1">
        <name>FMN</name>
        <dbReference type="ChEBI" id="CHEBI:58210"/>
    </cofactor>
</comment>
<dbReference type="STRING" id="1157962.A0A250WNZ5"/>
<dbReference type="CDD" id="cd02933">
    <property type="entry name" value="OYE_like_FMN"/>
    <property type="match status" value="1"/>
</dbReference>
<dbReference type="InterPro" id="IPR045247">
    <property type="entry name" value="Oye-like"/>
</dbReference>
<dbReference type="Pfam" id="PF00724">
    <property type="entry name" value="Oxidored_FMN"/>
    <property type="match status" value="1"/>
</dbReference>
<dbReference type="PANTHER" id="PTHR22893:SF91">
    <property type="entry name" value="NADPH DEHYDROGENASE 2-RELATED"/>
    <property type="match status" value="1"/>
</dbReference>
<dbReference type="PANTHER" id="PTHR22893">
    <property type="entry name" value="NADH OXIDOREDUCTASE-RELATED"/>
    <property type="match status" value="1"/>
</dbReference>
<reference evidence="6 7" key="1">
    <citation type="submission" date="2017-08" db="EMBL/GenBank/DDBJ databases">
        <title>Acidophilic green algal genome provides insights into adaptation to an acidic environment.</title>
        <authorList>
            <person name="Hirooka S."/>
            <person name="Hirose Y."/>
            <person name="Kanesaki Y."/>
            <person name="Higuchi S."/>
            <person name="Fujiwara T."/>
            <person name="Onuma R."/>
            <person name="Era A."/>
            <person name="Ohbayashi R."/>
            <person name="Uzuka A."/>
            <person name="Nozaki H."/>
            <person name="Yoshikawa H."/>
            <person name="Miyagishima S.Y."/>
        </authorList>
    </citation>
    <scope>NUCLEOTIDE SEQUENCE [LARGE SCALE GENOMIC DNA]</scope>
    <source>
        <strain evidence="6 7">NIES-2499</strain>
    </source>
</reference>
<evidence type="ECO:0000256" key="2">
    <source>
        <dbReference type="ARBA" id="ARBA00005979"/>
    </source>
</evidence>
<dbReference type="GO" id="GO:0016628">
    <property type="term" value="F:oxidoreductase activity, acting on the CH-CH group of donors, NAD or NADP as acceptor"/>
    <property type="evidence" value="ECO:0007669"/>
    <property type="project" value="UniProtKB-ARBA"/>
</dbReference>
<evidence type="ECO:0000256" key="4">
    <source>
        <dbReference type="ARBA" id="ARBA00023002"/>
    </source>
</evidence>
<evidence type="ECO:0000256" key="3">
    <source>
        <dbReference type="ARBA" id="ARBA00022643"/>
    </source>
</evidence>
<organism evidence="6 7">
    <name type="scientific">Chlamydomonas eustigma</name>
    <dbReference type="NCBI Taxonomy" id="1157962"/>
    <lineage>
        <taxon>Eukaryota</taxon>
        <taxon>Viridiplantae</taxon>
        <taxon>Chlorophyta</taxon>
        <taxon>core chlorophytes</taxon>
        <taxon>Chlorophyceae</taxon>
        <taxon>CS clade</taxon>
        <taxon>Chlamydomonadales</taxon>
        <taxon>Chlamydomonadaceae</taxon>
        <taxon>Chlamydomonas</taxon>
    </lineage>
</organism>
<dbReference type="SUPFAM" id="SSF51395">
    <property type="entry name" value="FMN-linked oxidoreductases"/>
    <property type="match status" value="1"/>
</dbReference>
<comment type="caution">
    <text evidence="6">The sequence shown here is derived from an EMBL/GenBank/DDBJ whole genome shotgun (WGS) entry which is preliminary data.</text>
</comment>
<dbReference type="InterPro" id="IPR013785">
    <property type="entry name" value="Aldolase_TIM"/>
</dbReference>
<keyword evidence="7" id="KW-1185">Reference proteome</keyword>
<name>A0A250WNZ5_9CHLO</name>
<comment type="similarity">
    <text evidence="2">Belongs to the NADH:flavin oxidoreductase/NADH oxidase family.</text>
</comment>
<evidence type="ECO:0000256" key="1">
    <source>
        <dbReference type="ARBA" id="ARBA00001917"/>
    </source>
</evidence>
<dbReference type="GO" id="GO:0010181">
    <property type="term" value="F:FMN binding"/>
    <property type="evidence" value="ECO:0007669"/>
    <property type="project" value="InterPro"/>
</dbReference>
<keyword evidence="4" id="KW-0560">Oxidoreductase</keyword>
<keyword evidence="3" id="KW-0288">FMN</keyword>
<dbReference type="InterPro" id="IPR001155">
    <property type="entry name" value="OxRdtase_FMN_N"/>
</dbReference>
<dbReference type="Gene3D" id="3.20.20.70">
    <property type="entry name" value="Aldolase class I"/>
    <property type="match status" value="1"/>
</dbReference>
<dbReference type="GO" id="GO:0005829">
    <property type="term" value="C:cytosol"/>
    <property type="evidence" value="ECO:0007669"/>
    <property type="project" value="UniProtKB-ARBA"/>
</dbReference>
<dbReference type="FunFam" id="3.20.20.70:FF:000059">
    <property type="entry name" value="N-ethylmaleimide reductase, FMN-linked"/>
    <property type="match status" value="1"/>
</dbReference>
<sequence>MSLKLQGTTSLLFIRGAEAIEKIAFEVATGETLDVPTEVAPLFRPVKIGRFELSNRVVLAPLTRCRCPGGVPTEMVAEYYGQRTTKGSLLITEATVIEPRGHGYPNTPSIYSNEHMEGWKQVVKTVKGKGGIFFCQLWHVGRASHQDFQPGDAEPVSSSAVSIGSSFQVFSPKDFTMKAYPMPRALETAEVKEIVQMYRKAAKNAIDAGFDGVEVHAANGYLIDQFLEDGVNHRTDEYGGSVENRARFALEIVEAVVNEVGADRVGIRVNPHNKFLDCTGSDPVIQHGYLLKELNKFNLAYVHAVEPRVIGNDDVEGEHPTLDPFKAVYNGVWMVAGGFKRDTGIEAVKSGKGDLVAYGRDFIANPDIHKRFILNAPLNKYDRNTFYSQGAEGYIDYPFLKS</sequence>
<gene>
    <name evidence="6" type="ORF">CEUSTIGMA_g3.t1</name>
</gene>
<dbReference type="Proteomes" id="UP000232323">
    <property type="component" value="Unassembled WGS sequence"/>
</dbReference>
<dbReference type="OrthoDB" id="1663137at2759"/>
<dbReference type="AlphaFoldDB" id="A0A250WNZ5"/>
<protein>
    <recommendedName>
        <fullName evidence="5">NADH:flavin oxidoreductase/NADH oxidase N-terminal domain-containing protein</fullName>
    </recommendedName>
</protein>
<proteinExistence type="inferred from homology"/>
<evidence type="ECO:0000313" key="7">
    <source>
        <dbReference type="Proteomes" id="UP000232323"/>
    </source>
</evidence>
<evidence type="ECO:0000259" key="5">
    <source>
        <dbReference type="Pfam" id="PF00724"/>
    </source>
</evidence>
<feature type="domain" description="NADH:flavin oxidoreductase/NADH oxidase N-terminal" evidence="5">
    <location>
        <begin position="42"/>
        <end position="372"/>
    </location>
</feature>
<dbReference type="EMBL" id="BEGY01000001">
    <property type="protein sequence ID" value="GAX72547.1"/>
    <property type="molecule type" value="Genomic_DNA"/>
</dbReference>
<accession>A0A250WNZ5</accession>
<evidence type="ECO:0000313" key="6">
    <source>
        <dbReference type="EMBL" id="GAX72547.1"/>
    </source>
</evidence>